<evidence type="ECO:0000313" key="1">
    <source>
        <dbReference type="EMBL" id="AMM03026.1"/>
    </source>
</evidence>
<dbReference type="STRING" id="160488.PP_5691"/>
<reference evidence="1 2" key="2">
    <citation type="journal article" date="2016" name="Environ. Microbiol.">
        <title>The revisited genome of Pseudomonas putida KT2440 enlightens its value as a robust metabolic chassis.</title>
        <authorList>
            <person name="Belda E."/>
            <person name="van Heck R.G."/>
            <person name="Lopez-Sanchez M.J."/>
            <person name="Cruveiller S."/>
            <person name="Barbe V."/>
            <person name="Fraser C."/>
            <person name="Klenk H.P."/>
            <person name="Petersen J."/>
            <person name="Morgat A."/>
            <person name="Nikel P.I."/>
            <person name="Vallenet D."/>
            <person name="Rouy Z."/>
            <person name="Sekowska A."/>
            <person name="Martins Dos Santos V.A."/>
            <person name="de Lorenzo V."/>
            <person name="Danchin A."/>
            <person name="Medigue C."/>
        </authorList>
    </citation>
    <scope>NUCLEOTIDE SEQUENCE [LARGE SCALE GENOMIC DNA]</scope>
    <source>
        <strain evidence="2">ATCC 47054 / DSM 6125 / CFBP 8728 / NCIMB 11950 / KT2440</strain>
    </source>
</reference>
<evidence type="ECO:0000313" key="2">
    <source>
        <dbReference type="Proteomes" id="UP000000556"/>
    </source>
</evidence>
<dbReference type="OrthoDB" id="7021542at2"/>
<dbReference type="Proteomes" id="UP000000556">
    <property type="component" value="Chromosome"/>
</dbReference>
<name>A0A140FWP3_PSEPK</name>
<gene>
    <name evidence="1" type="ordered locus">PP_5691</name>
</gene>
<dbReference type="KEGG" id="ppu:PP_5691"/>
<proteinExistence type="predicted"/>
<dbReference type="RefSeq" id="WP_061405699.1">
    <property type="nucleotide sequence ID" value="NC_002947.4"/>
</dbReference>
<reference evidence="1 2" key="1">
    <citation type="journal article" date="2002" name="Environ. Microbiol.">
        <title>Complete genome sequence and comparative analysis of the metabolically versatile Pseudomonas putida KT2440.</title>
        <authorList>
            <person name="Nelson K.E."/>
            <person name="Weinel C."/>
            <person name="Paulsen I.T."/>
            <person name="Dodson R.J."/>
            <person name="Hilbert H."/>
            <person name="Martins dos Santos V.A."/>
            <person name="Fouts D.E."/>
            <person name="Gill S.R."/>
            <person name="Pop M."/>
            <person name="Holmes M."/>
            <person name="Brinkac L."/>
            <person name="Beanan M."/>
            <person name="DeBoy R.T."/>
            <person name="Daugherty S."/>
            <person name="Kolonay J."/>
            <person name="Madupu R."/>
            <person name="Nelson W."/>
            <person name="White O."/>
            <person name="Peterson J."/>
            <person name="Khouri H."/>
            <person name="Hance I."/>
            <person name="Chris Lee P."/>
            <person name="Holtzapple E."/>
            <person name="Scanlan D."/>
            <person name="Tran K."/>
            <person name="Moazzez A."/>
            <person name="Utterback T."/>
            <person name="Rizzo M."/>
            <person name="Lee K."/>
            <person name="Kosack D."/>
            <person name="Moestl D."/>
            <person name="Wedler H."/>
            <person name="Lauber J."/>
            <person name="Stjepandic D."/>
            <person name="Hoheisel J."/>
            <person name="Straetz M."/>
            <person name="Heim S."/>
            <person name="Kiewitz C."/>
            <person name="Eisen J.A."/>
            <person name="Timmis K.N."/>
            <person name="Dusterhoft A."/>
            <person name="Tummler B."/>
            <person name="Fraser C.M."/>
        </authorList>
    </citation>
    <scope>NUCLEOTIDE SEQUENCE [LARGE SCALE GENOMIC DNA]</scope>
    <source>
        <strain evidence="2">ATCC 47054 / DSM 6125 / CFBP 8728 / NCIMB 11950 / KT2440</strain>
    </source>
</reference>
<keyword evidence="2" id="KW-1185">Reference proteome</keyword>
<sequence>MFSTQESELIGVPGLFGDGRAHWHAVTRMLRTHWYHLSIRSEQDGRCTEFTLMVDSEHKLQECLISQDAEFAIVEVHAVIPAWMSKSDGWRMERVHQVIIGSDEHGCAVIALEVEGGATYLSSHQPGFTVDMLSNQQPIFMRGMLSSA</sequence>
<protein>
    <submittedName>
        <fullName evidence="1">Uncharacterized protein</fullName>
    </submittedName>
</protein>
<dbReference type="AlphaFoldDB" id="A0A140FWP3"/>
<dbReference type="BioCyc" id="PPUT160488:G1G01-4759-MONOMER"/>
<accession>A0A140FWP3</accession>
<organism evidence="1 2">
    <name type="scientific">Pseudomonas putida (strain ATCC 47054 / DSM 6125 / CFBP 8728 / NCIMB 11950 / KT2440)</name>
    <dbReference type="NCBI Taxonomy" id="160488"/>
    <lineage>
        <taxon>Bacteria</taxon>
        <taxon>Pseudomonadati</taxon>
        <taxon>Pseudomonadota</taxon>
        <taxon>Gammaproteobacteria</taxon>
        <taxon>Pseudomonadales</taxon>
        <taxon>Pseudomonadaceae</taxon>
        <taxon>Pseudomonas</taxon>
    </lineage>
</organism>
<dbReference type="EMBL" id="AE015451">
    <property type="protein sequence ID" value="AMM03026.1"/>
    <property type="molecule type" value="Genomic_DNA"/>
</dbReference>